<dbReference type="EMBL" id="RWGY01000011">
    <property type="protein sequence ID" value="TVU29324.1"/>
    <property type="molecule type" value="Genomic_DNA"/>
</dbReference>
<evidence type="ECO:0000256" key="7">
    <source>
        <dbReference type="ARBA" id="ARBA00022837"/>
    </source>
</evidence>
<accession>A0A5J9V1C7</accession>
<dbReference type="PROSITE" id="PS51758">
    <property type="entry name" value="LETM1_RBD"/>
    <property type="match status" value="2"/>
</dbReference>
<dbReference type="InterPro" id="IPR033122">
    <property type="entry name" value="LETM1-like_RBD"/>
</dbReference>
<keyword evidence="8 14" id="KW-1133">Transmembrane helix</keyword>
<dbReference type="Pfam" id="PF07766">
    <property type="entry name" value="LETM1_RBD"/>
    <property type="match status" value="2"/>
</dbReference>
<evidence type="ECO:0000256" key="2">
    <source>
        <dbReference type="ARBA" id="ARBA00009584"/>
    </source>
</evidence>
<sequence length="1036" mass="117963">MASRAIIRRRKHLLDHVNSPILSSSYFSTSQHGRFGVEAEPRIAQRFLEQSSQDSRCEKEQYSVNLTKGDLTALRNGFLRSPVHGIPLSGCGIGRNEFVFPLGARSLLQSVRTVSTATAGQPKLDINAEQSEDQKQNKKKKRHRRKNVIRLWKDLIKIVGELASGKSLSRRERQQLTRTTADIFRLVPMAVFIIVPFMEFLLPVFLKLFPNMLPSTFQDKMKEEEQLKRKLKARIEYAKFLQDTAKEMAKEVQTSRSGEIKQTAEDLDEFLNKVRKGEVSQTTKILNFAKLFNDELTLDNMSSVIYGLNIPRLVNMCKYMGIRPFGNDHYLRFMLRKKLQSKPAINRRNAPTALFFAQLRDWLDLSLNHAVPSSLLILSRAFTVSGKMKPEEAVVATLSSLPDEVVDTVGTVLPSEDSVSERRRKLEFLEMQEELIKSLPSSPLNYIQRGREKEGKKKKKQTRERRDGEAERSGVRQRRFSFEGMTEATAKEEEELRKAKQHDKESINRISRALAVLASASVCSFLTFCSKERQEFLSLVNKEIELYNSMLEKEGTEGGEEAKRAYLAAREESEHDAEVAAEEKVSSALIEKVDSMLQELEKEIDDVDAQIGNRWQLLDRDHDGKVTPEEVAAAAAYLKDTIGKEGIQELISNLSKDKEGKILVEDIVKLASQTEENNEEEEGARHIKNDDKMIQAEGVESLSEEELRQACRERGHLGLLSTEEMRQQLRDWLDLSLNHAVPSSLLILSRAFTVSGKMKPEEAVVATLSSLPDEVVDTVGTVLPSEDSVSERRRKLEFLEMQEELIKEEEKRKEKEEKAKQEKEEMAKLKEVESAKEDLALKEMTEATAKEEEELRKAKQHDKESINRISRHWLCSHLHLKERQEFLSLVNKEIELYNSMLEKEGTEGGEEAKRAYLAAREESEHDAEVAAEEKVSSALIEKVDSMLQELEKEIDDVDAQIGNRWQLLDRDHDGKVTPEEVAAAAAYLKDTIGKEGIQELISNLSKDKEGKILVEDIVKLASQTEENNEEEEGARQ</sequence>
<feature type="transmembrane region" description="Helical" evidence="14">
    <location>
        <begin position="183"/>
        <end position="206"/>
    </location>
</feature>
<evidence type="ECO:0000256" key="8">
    <source>
        <dbReference type="ARBA" id="ARBA00022989"/>
    </source>
</evidence>
<name>A0A5J9V1C7_9POAL</name>
<organism evidence="17 18">
    <name type="scientific">Eragrostis curvula</name>
    <name type="common">weeping love grass</name>
    <dbReference type="NCBI Taxonomy" id="38414"/>
    <lineage>
        <taxon>Eukaryota</taxon>
        <taxon>Viridiplantae</taxon>
        <taxon>Streptophyta</taxon>
        <taxon>Embryophyta</taxon>
        <taxon>Tracheophyta</taxon>
        <taxon>Spermatophyta</taxon>
        <taxon>Magnoliopsida</taxon>
        <taxon>Liliopsida</taxon>
        <taxon>Poales</taxon>
        <taxon>Poaceae</taxon>
        <taxon>PACMAD clade</taxon>
        <taxon>Chloridoideae</taxon>
        <taxon>Eragrostideae</taxon>
        <taxon>Eragrostidinae</taxon>
        <taxon>Eragrostis</taxon>
    </lineage>
</organism>
<dbReference type="PROSITE" id="PS00018">
    <property type="entry name" value="EF_HAND_1"/>
    <property type="match status" value="2"/>
</dbReference>
<dbReference type="PANTHER" id="PTHR14009:SF1">
    <property type="entry name" value="MITOCHONDRIAL PROTON_CALCIUM EXCHANGER PROTEIN"/>
    <property type="match status" value="1"/>
</dbReference>
<dbReference type="Gramene" id="TVU29324">
    <property type="protein sequence ID" value="TVU29324"/>
    <property type="gene ID" value="EJB05_20887"/>
</dbReference>
<evidence type="ECO:0000256" key="12">
    <source>
        <dbReference type="PROSITE-ProRule" id="PRU01094"/>
    </source>
</evidence>
<evidence type="ECO:0000313" key="17">
    <source>
        <dbReference type="EMBL" id="TVU29324.1"/>
    </source>
</evidence>
<evidence type="ECO:0000256" key="5">
    <source>
        <dbReference type="ARBA" id="ARBA00022692"/>
    </source>
</evidence>
<evidence type="ECO:0000256" key="9">
    <source>
        <dbReference type="ARBA" id="ARBA00023128"/>
    </source>
</evidence>
<keyword evidence="7" id="KW-0106">Calcium</keyword>
<evidence type="ECO:0000256" key="13">
    <source>
        <dbReference type="SAM" id="MobiDB-lite"/>
    </source>
</evidence>
<dbReference type="PANTHER" id="PTHR14009">
    <property type="entry name" value="LEUCINE ZIPPER-EF-HAND CONTAINING TRANSMEMBRANE PROTEIN"/>
    <property type="match status" value="1"/>
</dbReference>
<evidence type="ECO:0000256" key="3">
    <source>
        <dbReference type="ARBA" id="ARBA00020557"/>
    </source>
</evidence>
<dbReference type="InterPro" id="IPR011992">
    <property type="entry name" value="EF-hand-dom_pair"/>
</dbReference>
<dbReference type="PROSITE" id="PS50222">
    <property type="entry name" value="EF_HAND_2"/>
    <property type="match status" value="2"/>
</dbReference>
<feature type="domain" description="EF-hand" evidence="15">
    <location>
        <begin position="956"/>
        <end position="991"/>
    </location>
</feature>
<dbReference type="AlphaFoldDB" id="A0A5J9V1C7"/>
<feature type="region of interest" description="Disordered" evidence="13">
    <location>
        <begin position="809"/>
        <end position="828"/>
    </location>
</feature>
<keyword evidence="6" id="KW-0999">Mitochondrion inner membrane</keyword>
<feature type="domain" description="Letm1 RBD" evidence="16">
    <location>
        <begin position="229"/>
        <end position="414"/>
    </location>
</feature>
<feature type="compositionally biased region" description="Basic and acidic residues" evidence="13">
    <location>
        <begin position="489"/>
        <end position="504"/>
    </location>
</feature>
<evidence type="ECO:0000259" key="15">
    <source>
        <dbReference type="PROSITE" id="PS50222"/>
    </source>
</evidence>
<feature type="region of interest" description="Disordered" evidence="13">
    <location>
        <begin position="122"/>
        <end position="145"/>
    </location>
</feature>
<comment type="subcellular location">
    <subcellularLocation>
        <location evidence="1">Mitochondrion inner membrane</location>
        <topology evidence="1">Single-pass membrane protein</topology>
    </subcellularLocation>
</comment>
<comment type="caution">
    <text evidence="17">The sequence shown here is derived from an EMBL/GenBank/DDBJ whole genome shotgun (WGS) entry which is preliminary data.</text>
</comment>
<dbReference type="SMART" id="SM00054">
    <property type="entry name" value="EFh"/>
    <property type="match status" value="4"/>
</dbReference>
<dbReference type="GO" id="GO:0015297">
    <property type="term" value="F:antiporter activity"/>
    <property type="evidence" value="ECO:0007669"/>
    <property type="project" value="UniProtKB-KW"/>
</dbReference>
<proteinExistence type="inferred from homology"/>
<dbReference type="InterPro" id="IPR018247">
    <property type="entry name" value="EF_Hand_1_Ca_BS"/>
</dbReference>
<feature type="non-terminal residue" evidence="17">
    <location>
        <position position="1"/>
    </location>
</feature>
<feature type="region of interest" description="Disordered" evidence="13">
    <location>
        <begin position="446"/>
        <end position="504"/>
    </location>
</feature>
<keyword evidence="4" id="KW-0813">Transport</keyword>
<dbReference type="GO" id="GO:0030003">
    <property type="term" value="P:intracellular monoatomic cation homeostasis"/>
    <property type="evidence" value="ECO:0007669"/>
    <property type="project" value="TreeGrafter"/>
</dbReference>
<keyword evidence="4" id="KW-0050">Antiport</keyword>
<dbReference type="GO" id="GO:0043022">
    <property type="term" value="F:ribosome binding"/>
    <property type="evidence" value="ECO:0007669"/>
    <property type="project" value="InterPro"/>
</dbReference>
<keyword evidence="18" id="KW-1185">Reference proteome</keyword>
<keyword evidence="5 14" id="KW-0812">Transmembrane</keyword>
<evidence type="ECO:0000256" key="10">
    <source>
        <dbReference type="ARBA" id="ARBA00023136"/>
    </source>
</evidence>
<evidence type="ECO:0000256" key="6">
    <source>
        <dbReference type="ARBA" id="ARBA00022792"/>
    </source>
</evidence>
<protein>
    <recommendedName>
        <fullName evidence="3">Mitochondrial proton/calcium exchanger protein</fullName>
    </recommendedName>
    <alternativeName>
        <fullName evidence="11">Leucine zipper-EF-hand-containing transmembrane protein 1</fullName>
    </alternativeName>
</protein>
<dbReference type="SUPFAM" id="SSF47473">
    <property type="entry name" value="EF-hand"/>
    <property type="match status" value="1"/>
</dbReference>
<evidence type="ECO:0000256" key="14">
    <source>
        <dbReference type="SAM" id="Phobius"/>
    </source>
</evidence>
<keyword evidence="9 12" id="KW-0496">Mitochondrion</keyword>
<dbReference type="InterPro" id="IPR002048">
    <property type="entry name" value="EF_hand_dom"/>
</dbReference>
<comment type="similarity">
    <text evidence="2">Belongs to the LETM1 family.</text>
</comment>
<evidence type="ECO:0000256" key="4">
    <source>
        <dbReference type="ARBA" id="ARBA00022449"/>
    </source>
</evidence>
<evidence type="ECO:0000256" key="1">
    <source>
        <dbReference type="ARBA" id="ARBA00004434"/>
    </source>
</evidence>
<feature type="compositionally biased region" description="Basic and acidic residues" evidence="13">
    <location>
        <begin position="464"/>
        <end position="474"/>
    </location>
</feature>
<dbReference type="OrthoDB" id="275278at2759"/>
<dbReference type="GO" id="GO:0005509">
    <property type="term" value="F:calcium ion binding"/>
    <property type="evidence" value="ECO:0007669"/>
    <property type="project" value="InterPro"/>
</dbReference>
<evidence type="ECO:0000259" key="16">
    <source>
        <dbReference type="PROSITE" id="PS51758"/>
    </source>
</evidence>
<dbReference type="Gene3D" id="1.10.238.10">
    <property type="entry name" value="EF-hand"/>
    <property type="match status" value="2"/>
</dbReference>
<dbReference type="Pfam" id="PF13499">
    <property type="entry name" value="EF-hand_7"/>
    <property type="match status" value="2"/>
</dbReference>
<dbReference type="GO" id="GO:0005743">
    <property type="term" value="C:mitochondrial inner membrane"/>
    <property type="evidence" value="ECO:0007669"/>
    <property type="project" value="UniProtKB-SubCell"/>
</dbReference>
<evidence type="ECO:0000256" key="11">
    <source>
        <dbReference type="ARBA" id="ARBA00031360"/>
    </source>
</evidence>
<evidence type="ECO:0000313" key="18">
    <source>
        <dbReference type="Proteomes" id="UP000324897"/>
    </source>
</evidence>
<reference evidence="17 18" key="1">
    <citation type="journal article" date="2019" name="Sci. Rep.">
        <title>A high-quality genome of Eragrostis curvula grass provides insights into Poaceae evolution and supports new strategies to enhance forage quality.</title>
        <authorList>
            <person name="Carballo J."/>
            <person name="Santos B.A.C.M."/>
            <person name="Zappacosta D."/>
            <person name="Garbus I."/>
            <person name="Selva J.P."/>
            <person name="Gallo C.A."/>
            <person name="Diaz A."/>
            <person name="Albertini E."/>
            <person name="Caccamo M."/>
            <person name="Echenique V."/>
        </authorList>
    </citation>
    <scope>NUCLEOTIDE SEQUENCE [LARGE SCALE GENOMIC DNA]</scope>
    <source>
        <strain evidence="18">cv. Victoria</strain>
        <tissue evidence="17">Leaf</tissue>
    </source>
</reference>
<feature type="domain" description="EF-hand" evidence="15">
    <location>
        <begin position="606"/>
        <end position="641"/>
    </location>
</feature>
<dbReference type="InterPro" id="IPR044202">
    <property type="entry name" value="LETM1/MDM38-like"/>
</dbReference>
<feature type="domain" description="Letm1 RBD" evidence="16">
    <location>
        <begin position="577"/>
        <end position="784"/>
    </location>
</feature>
<gene>
    <name evidence="17" type="ORF">EJB05_20887</name>
</gene>
<keyword evidence="10 14" id="KW-0472">Membrane</keyword>
<dbReference type="Proteomes" id="UP000324897">
    <property type="component" value="Chromosome 1"/>
</dbReference>